<dbReference type="GeneTree" id="ENSGT00940000156369"/>
<evidence type="ECO:0000256" key="1">
    <source>
        <dbReference type="SAM" id="MobiDB-lite"/>
    </source>
</evidence>
<evidence type="ECO:0000313" key="3">
    <source>
        <dbReference type="Ensembl" id="ENSHBUP00000006196.1"/>
    </source>
</evidence>
<reference evidence="3" key="1">
    <citation type="submission" date="2025-08" db="UniProtKB">
        <authorList>
            <consortium name="Ensembl"/>
        </authorList>
    </citation>
    <scope>IDENTIFICATION</scope>
</reference>
<keyword evidence="4" id="KW-1185">Reference proteome</keyword>
<organism evidence="3 4">
    <name type="scientific">Haplochromis burtoni</name>
    <name type="common">Burton's mouthbrooder</name>
    <name type="synonym">Chromis burtoni</name>
    <dbReference type="NCBI Taxonomy" id="8153"/>
    <lineage>
        <taxon>Eukaryota</taxon>
        <taxon>Metazoa</taxon>
        <taxon>Chordata</taxon>
        <taxon>Craniata</taxon>
        <taxon>Vertebrata</taxon>
        <taxon>Euteleostomi</taxon>
        <taxon>Actinopterygii</taxon>
        <taxon>Neopterygii</taxon>
        <taxon>Teleostei</taxon>
        <taxon>Neoteleostei</taxon>
        <taxon>Acanthomorphata</taxon>
        <taxon>Ovalentaria</taxon>
        <taxon>Cichlomorphae</taxon>
        <taxon>Cichliformes</taxon>
        <taxon>Cichlidae</taxon>
        <taxon>African cichlids</taxon>
        <taxon>Pseudocrenilabrinae</taxon>
        <taxon>Haplochromini</taxon>
        <taxon>Haplochromis</taxon>
    </lineage>
</organism>
<keyword evidence="2" id="KW-0812">Transmembrane</keyword>
<proteinExistence type="predicted"/>
<feature type="transmembrane region" description="Helical" evidence="2">
    <location>
        <begin position="40"/>
        <end position="65"/>
    </location>
</feature>
<dbReference type="AlphaFoldDB" id="A0A3Q3BU63"/>
<evidence type="ECO:0000313" key="4">
    <source>
        <dbReference type="Proteomes" id="UP000264840"/>
    </source>
</evidence>
<feature type="compositionally biased region" description="Acidic residues" evidence="1">
    <location>
        <begin position="124"/>
        <end position="136"/>
    </location>
</feature>
<evidence type="ECO:0000256" key="2">
    <source>
        <dbReference type="SAM" id="Phobius"/>
    </source>
</evidence>
<protein>
    <submittedName>
        <fullName evidence="3">Peptidyl-glycine alpha-amidating monooxygenase-like</fullName>
    </submittedName>
</protein>
<keyword evidence="2" id="KW-1133">Transmembrane helix</keyword>
<dbReference type="OMA" id="GMELHEI"/>
<feature type="region of interest" description="Disordered" evidence="1">
    <location>
        <begin position="102"/>
        <end position="147"/>
    </location>
</feature>
<name>A0A3Q3BU63_HAPBU</name>
<dbReference type="Ensembl" id="ENSHBUT00000005721.1">
    <property type="protein sequence ID" value="ENSHBUP00000006196.1"/>
    <property type="gene ID" value="ENSHBUG00000007586.1"/>
</dbReference>
<accession>A0A3Q3BU63</accession>
<dbReference type="Proteomes" id="UP000264840">
    <property type="component" value="Unplaced"/>
</dbReference>
<dbReference type="STRING" id="8153.ENSHBUP00000006196"/>
<reference evidence="3" key="2">
    <citation type="submission" date="2025-09" db="UniProtKB">
        <authorList>
            <consortium name="Ensembl"/>
        </authorList>
    </citation>
    <scope>IDENTIFICATION</scope>
</reference>
<sequence length="147" mass="16097">MSLTIEMDAVVQTKVKQDTSKTAAIQEKKSPAKLNKGERVLPVIITTLLLIPLVVVISIGVFISWRKKNQHEVKSEPSSVRGILGKIRGKAVGSLNLGNFFPSHKGYSRQGFDQLSTEGSDQERNDEDSSDSENEEYSALPPPQSSS</sequence>
<keyword evidence="2" id="KW-0472">Membrane</keyword>